<evidence type="ECO:0000313" key="6">
    <source>
        <dbReference type="Proteomes" id="UP000504608"/>
    </source>
</evidence>
<dbReference type="AlphaFoldDB" id="A0A6J1L5B6"/>
<dbReference type="EC" id="2.4.1.-" evidence="5"/>
<dbReference type="PANTHER" id="PTHR11926">
    <property type="entry name" value="GLUCOSYL/GLUCURONOSYL TRANSFERASES"/>
    <property type="match status" value="1"/>
</dbReference>
<dbReference type="RefSeq" id="XP_023006583.1">
    <property type="nucleotide sequence ID" value="XM_023150815.1"/>
</dbReference>
<dbReference type="GeneID" id="111499266"/>
<protein>
    <recommendedName>
        <fullName evidence="5">Glycosyltransferase</fullName>
        <ecNumber evidence="5">2.4.1.-</ecNumber>
    </recommendedName>
</protein>
<accession>A0A6J1L5B6</accession>
<dbReference type="KEGG" id="cmax:111499266"/>
<comment type="pathway">
    <text evidence="1">Secondary metabolite biosynthesis; terpenoid biosynthesis.</text>
</comment>
<dbReference type="PANTHER" id="PTHR11926:SF870">
    <property type="entry name" value="UDP-GLYCOSYLTRANSFERASE 75B1"/>
    <property type="match status" value="1"/>
</dbReference>
<dbReference type="Pfam" id="PF00201">
    <property type="entry name" value="UDPGT"/>
    <property type="match status" value="1"/>
</dbReference>
<dbReference type="OrthoDB" id="5835829at2759"/>
<evidence type="ECO:0000313" key="7">
    <source>
        <dbReference type="RefSeq" id="XP_023006583.1"/>
    </source>
</evidence>
<dbReference type="GO" id="GO:0080043">
    <property type="term" value="F:quercetin 3-O-glucosyltransferase activity"/>
    <property type="evidence" value="ECO:0007669"/>
    <property type="project" value="TreeGrafter"/>
</dbReference>
<evidence type="ECO:0000256" key="3">
    <source>
        <dbReference type="ARBA" id="ARBA00022679"/>
    </source>
</evidence>
<dbReference type="GO" id="GO:0080044">
    <property type="term" value="F:quercetin 7-O-glucosyltransferase activity"/>
    <property type="evidence" value="ECO:0007669"/>
    <property type="project" value="TreeGrafter"/>
</dbReference>
<keyword evidence="4" id="KW-0328">Glycosyltransferase</keyword>
<organism evidence="6 7">
    <name type="scientific">Cucurbita maxima</name>
    <name type="common">Pumpkin</name>
    <name type="synonym">Winter squash</name>
    <dbReference type="NCBI Taxonomy" id="3661"/>
    <lineage>
        <taxon>Eukaryota</taxon>
        <taxon>Viridiplantae</taxon>
        <taxon>Streptophyta</taxon>
        <taxon>Embryophyta</taxon>
        <taxon>Tracheophyta</taxon>
        <taxon>Spermatophyta</taxon>
        <taxon>Magnoliopsida</taxon>
        <taxon>eudicotyledons</taxon>
        <taxon>Gunneridae</taxon>
        <taxon>Pentapetalae</taxon>
        <taxon>rosids</taxon>
        <taxon>fabids</taxon>
        <taxon>Cucurbitales</taxon>
        <taxon>Cucurbitaceae</taxon>
        <taxon>Cucurbiteae</taxon>
        <taxon>Cucurbita</taxon>
    </lineage>
</organism>
<evidence type="ECO:0000256" key="1">
    <source>
        <dbReference type="ARBA" id="ARBA00004721"/>
    </source>
</evidence>
<dbReference type="InterPro" id="IPR002213">
    <property type="entry name" value="UDP_glucos_trans"/>
</dbReference>
<evidence type="ECO:0000256" key="4">
    <source>
        <dbReference type="RuleBase" id="RU003718"/>
    </source>
</evidence>
<name>A0A6J1L5B6_CUCMA</name>
<dbReference type="Proteomes" id="UP000504608">
    <property type="component" value="Unplaced"/>
</dbReference>
<dbReference type="SUPFAM" id="SSF53756">
    <property type="entry name" value="UDP-Glycosyltransferase/glycogen phosphorylase"/>
    <property type="match status" value="1"/>
</dbReference>
<dbReference type="CDD" id="cd03784">
    <property type="entry name" value="GT1_Gtf-like"/>
    <property type="match status" value="1"/>
</dbReference>
<evidence type="ECO:0000256" key="5">
    <source>
        <dbReference type="RuleBase" id="RU362057"/>
    </source>
</evidence>
<evidence type="ECO:0000256" key="2">
    <source>
        <dbReference type="ARBA" id="ARBA00009995"/>
    </source>
</evidence>
<reference evidence="7" key="1">
    <citation type="submission" date="2025-08" db="UniProtKB">
        <authorList>
            <consortium name="RefSeq"/>
        </authorList>
    </citation>
    <scope>IDENTIFICATION</scope>
    <source>
        <tissue evidence="7">Young leaves</tissue>
    </source>
</reference>
<dbReference type="InterPro" id="IPR035595">
    <property type="entry name" value="UDP_glycos_trans_CS"/>
</dbReference>
<keyword evidence="3 4" id="KW-0808">Transferase</keyword>
<gene>
    <name evidence="7" type="primary">LOC111499266</name>
</gene>
<sequence>MKAHHFLLVCFPVHGHINPSLELAHRLTNLGHHVTFATTIAATRRLTNTTTPHPLLTFAPFSDGFDHETLNPNRTFPQLFSDFKHHGSQSLTKLITSHNEQTPSNPFTFVIYSLLFHWVADVAAALNTPSALLFVQPATLLALYYHYFHGYGDTIPNQKLPGLPLLTEKDMPSLLSPTSPHSAILPFLKQQIELLDQKSQSKVLINSFDALEEQTVKAIDGLKMIPIGPLISIGKSNGKNGSNPLFESENYMEWLNSKAKSSVVYVSFGSVSVLQSKQAEEIMKALSGHTFLWVKIDEEAQDKENGKIVRWCRQDEVLNHPSVGCFMSHCGWNSTIEGMAVGVPLVAFPLQIDQATNAKLVEDVWKIGVRVAANSEGFVEREEIKRCLDLIMGSEGNERRDEIVGNAKKWKDLATKAIGQHGSSTFNLKAFVEDIDNSD</sequence>
<dbReference type="Gene3D" id="3.40.50.2000">
    <property type="entry name" value="Glycogen Phosphorylase B"/>
    <property type="match status" value="2"/>
</dbReference>
<keyword evidence="6" id="KW-1185">Reference proteome</keyword>
<dbReference type="PROSITE" id="PS00375">
    <property type="entry name" value="UDPGT"/>
    <property type="match status" value="1"/>
</dbReference>
<comment type="similarity">
    <text evidence="2 4">Belongs to the UDP-glycosyltransferase family.</text>
</comment>
<proteinExistence type="inferred from homology"/>